<dbReference type="Proteomes" id="UP000292958">
    <property type="component" value="Unassembled WGS sequence"/>
</dbReference>
<dbReference type="EMBL" id="SHKW01000001">
    <property type="protein sequence ID" value="RZU41044.1"/>
    <property type="molecule type" value="Genomic_DNA"/>
</dbReference>
<dbReference type="RefSeq" id="WP_242617904.1">
    <property type="nucleotide sequence ID" value="NZ_SHKW01000001.1"/>
</dbReference>
<dbReference type="AlphaFoldDB" id="A0A4Q7YUQ4"/>
<organism evidence="2 3">
    <name type="scientific">Edaphobacter modestus</name>
    <dbReference type="NCBI Taxonomy" id="388466"/>
    <lineage>
        <taxon>Bacteria</taxon>
        <taxon>Pseudomonadati</taxon>
        <taxon>Acidobacteriota</taxon>
        <taxon>Terriglobia</taxon>
        <taxon>Terriglobales</taxon>
        <taxon>Acidobacteriaceae</taxon>
        <taxon>Edaphobacter</taxon>
    </lineage>
</organism>
<evidence type="ECO:0000256" key="1">
    <source>
        <dbReference type="SAM" id="MobiDB-lite"/>
    </source>
</evidence>
<name>A0A4Q7YUQ4_9BACT</name>
<dbReference type="PROSITE" id="PS51257">
    <property type="entry name" value="PROKAR_LIPOPROTEIN"/>
    <property type="match status" value="1"/>
</dbReference>
<protein>
    <submittedName>
        <fullName evidence="2">Uncharacterized protein</fullName>
    </submittedName>
</protein>
<sequence length="213" mass="22688">MVLEKGKEGMSAKRAVLTVAILTVAMTCGCRIATDEHGDNKNVKVATPFGGVEVKTNDRDSITGLGLPVYPGAELVKKDKNNGSADVNLSFGRFQLRVKAASYRTPDTPEKVADFYRNAMKRYGTVIECNHDKPVGTPTQTDQGLTCSDGDGNGKHAEANADASGKREFKAGSKQHQHIVAIDPENSGTKFGLVVLDLPGNLSVGGSDPDERQ</sequence>
<proteinExistence type="predicted"/>
<evidence type="ECO:0000313" key="3">
    <source>
        <dbReference type="Proteomes" id="UP000292958"/>
    </source>
</evidence>
<feature type="compositionally biased region" description="Polar residues" evidence="1">
    <location>
        <begin position="137"/>
        <end position="146"/>
    </location>
</feature>
<feature type="compositionally biased region" description="Basic and acidic residues" evidence="1">
    <location>
        <begin position="152"/>
        <end position="171"/>
    </location>
</feature>
<gene>
    <name evidence="2" type="ORF">BDD14_2536</name>
</gene>
<reference evidence="2 3" key="1">
    <citation type="submission" date="2019-02" db="EMBL/GenBank/DDBJ databases">
        <title>Genomic Encyclopedia of Archaeal and Bacterial Type Strains, Phase II (KMG-II): from individual species to whole genera.</title>
        <authorList>
            <person name="Goeker M."/>
        </authorList>
    </citation>
    <scope>NUCLEOTIDE SEQUENCE [LARGE SCALE GENOMIC DNA]</scope>
    <source>
        <strain evidence="2 3">DSM 18101</strain>
    </source>
</reference>
<comment type="caution">
    <text evidence="2">The sequence shown here is derived from an EMBL/GenBank/DDBJ whole genome shotgun (WGS) entry which is preliminary data.</text>
</comment>
<feature type="region of interest" description="Disordered" evidence="1">
    <location>
        <begin position="134"/>
        <end position="176"/>
    </location>
</feature>
<keyword evidence="3" id="KW-1185">Reference proteome</keyword>
<accession>A0A4Q7YUQ4</accession>
<evidence type="ECO:0000313" key="2">
    <source>
        <dbReference type="EMBL" id="RZU41044.1"/>
    </source>
</evidence>